<protein>
    <submittedName>
        <fullName evidence="8">DMT family transporter</fullName>
    </submittedName>
</protein>
<feature type="transmembrane region" description="Helical" evidence="6">
    <location>
        <begin position="77"/>
        <end position="97"/>
    </location>
</feature>
<dbReference type="InterPro" id="IPR037185">
    <property type="entry name" value="EmrE-like"/>
</dbReference>
<organism evidence="8 9">
    <name type="scientific">Halocynthiibacter halioticoli</name>
    <dbReference type="NCBI Taxonomy" id="2986804"/>
    <lineage>
        <taxon>Bacteria</taxon>
        <taxon>Pseudomonadati</taxon>
        <taxon>Pseudomonadota</taxon>
        <taxon>Alphaproteobacteria</taxon>
        <taxon>Rhodobacterales</taxon>
        <taxon>Paracoccaceae</taxon>
        <taxon>Halocynthiibacter</taxon>
    </lineage>
</organism>
<feature type="transmembrane region" description="Helical" evidence="6">
    <location>
        <begin position="267"/>
        <end position="285"/>
    </location>
</feature>
<dbReference type="Proteomes" id="UP001208041">
    <property type="component" value="Unassembled WGS sequence"/>
</dbReference>
<proteinExistence type="inferred from homology"/>
<evidence type="ECO:0000313" key="9">
    <source>
        <dbReference type="Proteomes" id="UP001208041"/>
    </source>
</evidence>
<evidence type="ECO:0000256" key="6">
    <source>
        <dbReference type="SAM" id="Phobius"/>
    </source>
</evidence>
<reference evidence="8" key="1">
    <citation type="submission" date="2022-10" db="EMBL/GenBank/DDBJ databases">
        <authorList>
            <person name="Yue Y."/>
        </authorList>
    </citation>
    <scope>NUCLEOTIDE SEQUENCE</scope>
    <source>
        <strain evidence="8">Z654</strain>
    </source>
</reference>
<comment type="similarity">
    <text evidence="2">Belongs to the drug/metabolite transporter (DMT) superfamily. 10 TMS drug/metabolite exporter (DME) (TC 2.A.7.3) family.</text>
</comment>
<feature type="transmembrane region" description="Helical" evidence="6">
    <location>
        <begin position="208"/>
        <end position="229"/>
    </location>
</feature>
<keyword evidence="9" id="KW-1185">Reference proteome</keyword>
<feature type="transmembrane region" description="Helical" evidence="6">
    <location>
        <begin position="128"/>
        <end position="145"/>
    </location>
</feature>
<feature type="transmembrane region" description="Helical" evidence="6">
    <location>
        <begin position="241"/>
        <end position="261"/>
    </location>
</feature>
<evidence type="ECO:0000256" key="5">
    <source>
        <dbReference type="ARBA" id="ARBA00023136"/>
    </source>
</evidence>
<name>A0AAE3J153_9RHOB</name>
<keyword evidence="4 6" id="KW-1133">Transmembrane helix</keyword>
<feature type="transmembrane region" description="Helical" evidence="6">
    <location>
        <begin position="151"/>
        <end position="170"/>
    </location>
</feature>
<feature type="transmembrane region" description="Helical" evidence="6">
    <location>
        <begin position="182"/>
        <end position="202"/>
    </location>
</feature>
<keyword evidence="5 6" id="KW-0472">Membrane</keyword>
<gene>
    <name evidence="8" type="ORF">OH136_15960</name>
</gene>
<feature type="domain" description="EamA" evidence="7">
    <location>
        <begin position="155"/>
        <end position="283"/>
    </location>
</feature>
<evidence type="ECO:0000259" key="7">
    <source>
        <dbReference type="Pfam" id="PF00892"/>
    </source>
</evidence>
<feature type="transmembrane region" description="Helical" evidence="6">
    <location>
        <begin position="103"/>
        <end position="121"/>
    </location>
</feature>
<dbReference type="AlphaFoldDB" id="A0AAE3J153"/>
<dbReference type="EMBL" id="JAOYFC010000007">
    <property type="protein sequence ID" value="MCV6826057.1"/>
    <property type="molecule type" value="Genomic_DNA"/>
</dbReference>
<sequence>MTVETTQRENLQGVGMMTASMAGFAINDAFMKLVLENVPFYQAIVLRGLAVTFMLVLIGLYLRKLDFRLSRRDGKLVLWRCVGEVGATYFFITALIHMPIANVTAVLQSLPLTVTLAGAVFMKEPLGWRRFSAIVAGFMGVLLIVRPGADFDVYALYALGAVACVTLRDLSSRRLPGHISTWTVSVFAAISVTLFGLVGSLFEPWEPVSASSFGLLAGATLCLIGAYVFSVSSMRTGTLAVVTPFRYTGILWAIILGVVVFGDWPDTLTIIGIIIVVGSGLVTLYREQVMLRRKIDSRVTRI</sequence>
<dbReference type="Pfam" id="PF00892">
    <property type="entry name" value="EamA"/>
    <property type="match status" value="2"/>
</dbReference>
<feature type="transmembrane region" description="Helical" evidence="6">
    <location>
        <begin position="40"/>
        <end position="62"/>
    </location>
</feature>
<comment type="caution">
    <text evidence="8">The sequence shown here is derived from an EMBL/GenBank/DDBJ whole genome shotgun (WGS) entry which is preliminary data.</text>
</comment>
<dbReference type="PANTHER" id="PTHR22911">
    <property type="entry name" value="ACYL-MALONYL CONDENSING ENZYME-RELATED"/>
    <property type="match status" value="1"/>
</dbReference>
<evidence type="ECO:0000313" key="8">
    <source>
        <dbReference type="EMBL" id="MCV6826057.1"/>
    </source>
</evidence>
<evidence type="ECO:0000256" key="1">
    <source>
        <dbReference type="ARBA" id="ARBA00004141"/>
    </source>
</evidence>
<dbReference type="PANTHER" id="PTHR22911:SF6">
    <property type="entry name" value="SOLUTE CARRIER FAMILY 35 MEMBER G1"/>
    <property type="match status" value="1"/>
</dbReference>
<keyword evidence="3 6" id="KW-0812">Transmembrane</keyword>
<comment type="subcellular location">
    <subcellularLocation>
        <location evidence="1">Membrane</location>
        <topology evidence="1">Multi-pass membrane protein</topology>
    </subcellularLocation>
</comment>
<dbReference type="InterPro" id="IPR000620">
    <property type="entry name" value="EamA_dom"/>
</dbReference>
<dbReference type="GO" id="GO:0016020">
    <property type="term" value="C:membrane"/>
    <property type="evidence" value="ECO:0007669"/>
    <property type="project" value="UniProtKB-SubCell"/>
</dbReference>
<dbReference type="SUPFAM" id="SSF103481">
    <property type="entry name" value="Multidrug resistance efflux transporter EmrE"/>
    <property type="match status" value="2"/>
</dbReference>
<accession>A0AAE3J153</accession>
<evidence type="ECO:0000256" key="2">
    <source>
        <dbReference type="ARBA" id="ARBA00009853"/>
    </source>
</evidence>
<dbReference type="RefSeq" id="WP_263955027.1">
    <property type="nucleotide sequence ID" value="NZ_JAOYFC010000007.1"/>
</dbReference>
<dbReference type="Gene3D" id="1.10.3730.20">
    <property type="match status" value="1"/>
</dbReference>
<evidence type="ECO:0000256" key="3">
    <source>
        <dbReference type="ARBA" id="ARBA00022692"/>
    </source>
</evidence>
<evidence type="ECO:0000256" key="4">
    <source>
        <dbReference type="ARBA" id="ARBA00022989"/>
    </source>
</evidence>
<feature type="domain" description="EamA" evidence="7">
    <location>
        <begin position="13"/>
        <end position="145"/>
    </location>
</feature>